<dbReference type="InterPro" id="IPR009057">
    <property type="entry name" value="Homeodomain-like_sf"/>
</dbReference>
<dbReference type="GO" id="GO:0003677">
    <property type="term" value="F:DNA binding"/>
    <property type="evidence" value="ECO:0007669"/>
    <property type="project" value="UniProtKB-KW"/>
</dbReference>
<dbReference type="Gene3D" id="1.10.357.10">
    <property type="entry name" value="Tetracycline Repressor, domain 2"/>
    <property type="match status" value="1"/>
</dbReference>
<evidence type="ECO:0000313" key="3">
    <source>
        <dbReference type="EMBL" id="GHE04887.1"/>
    </source>
</evidence>
<proteinExistence type="predicted"/>
<dbReference type="RefSeq" id="WP_373310821.1">
    <property type="nucleotide sequence ID" value="NZ_BMVG01000008.1"/>
</dbReference>
<protein>
    <submittedName>
        <fullName evidence="3">TetR family transcriptional regulator</fullName>
    </submittedName>
</protein>
<gene>
    <name evidence="3" type="ORF">GCM10010339_38270</name>
</gene>
<accession>A0A918YID7</accession>
<dbReference type="Proteomes" id="UP000655443">
    <property type="component" value="Unassembled WGS sequence"/>
</dbReference>
<name>A0A918YID7_9ACTN</name>
<keyword evidence="1" id="KW-0238">DNA-binding</keyword>
<dbReference type="AlphaFoldDB" id="A0A918YID7"/>
<comment type="caution">
    <text evidence="3">The sequence shown here is derived from an EMBL/GenBank/DDBJ whole genome shotgun (WGS) entry which is preliminary data.</text>
</comment>
<organism evidence="3 4">
    <name type="scientific">Streptomyces alanosinicus</name>
    <dbReference type="NCBI Taxonomy" id="68171"/>
    <lineage>
        <taxon>Bacteria</taxon>
        <taxon>Bacillati</taxon>
        <taxon>Actinomycetota</taxon>
        <taxon>Actinomycetes</taxon>
        <taxon>Kitasatosporales</taxon>
        <taxon>Streptomycetaceae</taxon>
        <taxon>Streptomyces</taxon>
    </lineage>
</organism>
<dbReference type="InterPro" id="IPR001647">
    <property type="entry name" value="HTH_TetR"/>
</dbReference>
<dbReference type="Pfam" id="PF00440">
    <property type="entry name" value="TetR_N"/>
    <property type="match status" value="1"/>
</dbReference>
<sequence length="178" mass="19305">MTRSLHTPRPDRAAGTREAIMTVAERLFAEHGLCAVSNRQIGEAAGQRNVTAVSYHFGSRTELVRAITTRHGERSDRMAAQVMTDPAMRALVSEEALNRPHLRRTLDGLGGLLGHLPPGTRAARGEMARHLITHACAEQEQALAEGTGLPRPSWQRTAGDLTDAVVGLMTAPVTSRRM</sequence>
<evidence type="ECO:0000259" key="2">
    <source>
        <dbReference type="Pfam" id="PF00440"/>
    </source>
</evidence>
<keyword evidence="4" id="KW-1185">Reference proteome</keyword>
<dbReference type="SUPFAM" id="SSF46689">
    <property type="entry name" value="Homeodomain-like"/>
    <property type="match status" value="1"/>
</dbReference>
<evidence type="ECO:0000313" key="4">
    <source>
        <dbReference type="Proteomes" id="UP000655443"/>
    </source>
</evidence>
<feature type="domain" description="HTH tetR-type" evidence="2">
    <location>
        <begin position="20"/>
        <end position="67"/>
    </location>
</feature>
<reference evidence="3" key="2">
    <citation type="submission" date="2020-09" db="EMBL/GenBank/DDBJ databases">
        <authorList>
            <person name="Sun Q."/>
            <person name="Ohkuma M."/>
        </authorList>
    </citation>
    <scope>NUCLEOTIDE SEQUENCE</scope>
    <source>
        <strain evidence="3">JCM 4714</strain>
    </source>
</reference>
<reference evidence="3" key="1">
    <citation type="journal article" date="2014" name="Int. J. Syst. Evol. Microbiol.">
        <title>Complete genome sequence of Corynebacterium casei LMG S-19264T (=DSM 44701T), isolated from a smear-ripened cheese.</title>
        <authorList>
            <consortium name="US DOE Joint Genome Institute (JGI-PGF)"/>
            <person name="Walter F."/>
            <person name="Albersmeier A."/>
            <person name="Kalinowski J."/>
            <person name="Ruckert C."/>
        </authorList>
    </citation>
    <scope>NUCLEOTIDE SEQUENCE</scope>
    <source>
        <strain evidence="3">JCM 4714</strain>
    </source>
</reference>
<evidence type="ECO:0000256" key="1">
    <source>
        <dbReference type="ARBA" id="ARBA00023125"/>
    </source>
</evidence>
<dbReference type="EMBL" id="BMVG01000008">
    <property type="protein sequence ID" value="GHE04887.1"/>
    <property type="molecule type" value="Genomic_DNA"/>
</dbReference>